<reference evidence="10" key="1">
    <citation type="journal article" date="2020" name="Biotechnol. Biofuels">
        <title>New insights from the biogas microbiome by comprehensive genome-resolved metagenomics of nearly 1600 species originating from multiple anaerobic digesters.</title>
        <authorList>
            <person name="Campanaro S."/>
            <person name="Treu L."/>
            <person name="Rodriguez-R L.M."/>
            <person name="Kovalovszki A."/>
            <person name="Ziels R.M."/>
            <person name="Maus I."/>
            <person name="Zhu X."/>
            <person name="Kougias P.G."/>
            <person name="Basile A."/>
            <person name="Luo G."/>
            <person name="Schluter A."/>
            <person name="Konstantinidis K.T."/>
            <person name="Angelidaki I."/>
        </authorList>
    </citation>
    <scope>NUCLEOTIDE SEQUENCE</scope>
    <source>
        <strain evidence="10">AS06rmzACSIP_7</strain>
    </source>
</reference>
<dbReference type="PROSITE" id="PS50109">
    <property type="entry name" value="HIS_KIN"/>
    <property type="match status" value="1"/>
</dbReference>
<reference evidence="10" key="2">
    <citation type="submission" date="2020-01" db="EMBL/GenBank/DDBJ databases">
        <authorList>
            <person name="Campanaro S."/>
        </authorList>
    </citation>
    <scope>NUCLEOTIDE SEQUENCE</scope>
    <source>
        <strain evidence="10">AS06rmzACSIP_7</strain>
    </source>
</reference>
<evidence type="ECO:0000256" key="6">
    <source>
        <dbReference type="ARBA" id="ARBA00022777"/>
    </source>
</evidence>
<evidence type="ECO:0000256" key="8">
    <source>
        <dbReference type="ARBA" id="ARBA00023012"/>
    </source>
</evidence>
<dbReference type="InterPro" id="IPR036890">
    <property type="entry name" value="HATPase_C_sf"/>
</dbReference>
<feature type="domain" description="Histidine kinase" evidence="9">
    <location>
        <begin position="365"/>
        <end position="576"/>
    </location>
</feature>
<dbReference type="SMART" id="SM00387">
    <property type="entry name" value="HATPase_c"/>
    <property type="match status" value="1"/>
</dbReference>
<evidence type="ECO:0000256" key="1">
    <source>
        <dbReference type="ARBA" id="ARBA00000085"/>
    </source>
</evidence>
<evidence type="ECO:0000256" key="5">
    <source>
        <dbReference type="ARBA" id="ARBA00022741"/>
    </source>
</evidence>
<dbReference type="GO" id="GO:0000155">
    <property type="term" value="F:phosphorelay sensor kinase activity"/>
    <property type="evidence" value="ECO:0007669"/>
    <property type="project" value="InterPro"/>
</dbReference>
<dbReference type="SMART" id="SM00065">
    <property type="entry name" value="GAF"/>
    <property type="match status" value="2"/>
</dbReference>
<dbReference type="GO" id="GO:0005524">
    <property type="term" value="F:ATP binding"/>
    <property type="evidence" value="ECO:0007669"/>
    <property type="project" value="UniProtKB-KW"/>
</dbReference>
<dbReference type="Pfam" id="PF00512">
    <property type="entry name" value="HisKA"/>
    <property type="match status" value="1"/>
</dbReference>
<keyword evidence="5" id="KW-0547">Nucleotide-binding</keyword>
<dbReference type="SUPFAM" id="SSF47384">
    <property type="entry name" value="Homodimeric domain of signal transducing histidine kinase"/>
    <property type="match status" value="1"/>
</dbReference>
<keyword evidence="6" id="KW-0418">Kinase</keyword>
<evidence type="ECO:0000256" key="4">
    <source>
        <dbReference type="ARBA" id="ARBA00022679"/>
    </source>
</evidence>
<evidence type="ECO:0000313" key="10">
    <source>
        <dbReference type="EMBL" id="NLW36066.1"/>
    </source>
</evidence>
<organism evidence="10 11">
    <name type="scientific">Syntrophorhabdus aromaticivorans</name>
    <dbReference type="NCBI Taxonomy" id="328301"/>
    <lineage>
        <taxon>Bacteria</taxon>
        <taxon>Pseudomonadati</taxon>
        <taxon>Thermodesulfobacteriota</taxon>
        <taxon>Syntrophorhabdia</taxon>
        <taxon>Syntrophorhabdales</taxon>
        <taxon>Syntrophorhabdaceae</taxon>
        <taxon>Syntrophorhabdus</taxon>
    </lineage>
</organism>
<keyword evidence="3" id="KW-0597">Phosphoprotein</keyword>
<keyword evidence="7" id="KW-0067">ATP-binding</keyword>
<keyword evidence="4" id="KW-0808">Transferase</keyword>
<dbReference type="PANTHER" id="PTHR43065:SF10">
    <property type="entry name" value="PEROXIDE STRESS-ACTIVATED HISTIDINE KINASE MAK3"/>
    <property type="match status" value="1"/>
</dbReference>
<gene>
    <name evidence="10" type="ORF">GXY80_11400</name>
</gene>
<dbReference type="Pfam" id="PF02518">
    <property type="entry name" value="HATPase_c"/>
    <property type="match status" value="1"/>
</dbReference>
<dbReference type="CDD" id="cd00082">
    <property type="entry name" value="HisKA"/>
    <property type="match status" value="1"/>
</dbReference>
<dbReference type="Proteomes" id="UP000777265">
    <property type="component" value="Unassembled WGS sequence"/>
</dbReference>
<dbReference type="EMBL" id="JAAYEE010000210">
    <property type="protein sequence ID" value="NLW36066.1"/>
    <property type="molecule type" value="Genomic_DNA"/>
</dbReference>
<dbReference type="SMART" id="SM00388">
    <property type="entry name" value="HisKA"/>
    <property type="match status" value="1"/>
</dbReference>
<dbReference type="InterPro" id="IPR029016">
    <property type="entry name" value="GAF-like_dom_sf"/>
</dbReference>
<dbReference type="InterPro" id="IPR005467">
    <property type="entry name" value="His_kinase_dom"/>
</dbReference>
<dbReference type="Gene3D" id="3.30.450.40">
    <property type="match status" value="2"/>
</dbReference>
<dbReference type="Gene3D" id="3.30.565.10">
    <property type="entry name" value="Histidine kinase-like ATPase, C-terminal domain"/>
    <property type="match status" value="1"/>
</dbReference>
<keyword evidence="8" id="KW-0902">Two-component regulatory system</keyword>
<accession>A0A971M6I3</accession>
<dbReference type="InterPro" id="IPR004358">
    <property type="entry name" value="Sig_transdc_His_kin-like_C"/>
</dbReference>
<evidence type="ECO:0000256" key="3">
    <source>
        <dbReference type="ARBA" id="ARBA00022553"/>
    </source>
</evidence>
<comment type="catalytic activity">
    <reaction evidence="1">
        <text>ATP + protein L-histidine = ADP + protein N-phospho-L-histidine.</text>
        <dbReference type="EC" id="2.7.13.3"/>
    </reaction>
</comment>
<evidence type="ECO:0000259" key="9">
    <source>
        <dbReference type="PROSITE" id="PS50109"/>
    </source>
</evidence>
<comment type="caution">
    <text evidence="10">The sequence shown here is derived from an EMBL/GenBank/DDBJ whole genome shotgun (WGS) entry which is preliminary data.</text>
</comment>
<dbReference type="InterPro" id="IPR003594">
    <property type="entry name" value="HATPase_dom"/>
</dbReference>
<dbReference type="Gene3D" id="1.10.287.130">
    <property type="match status" value="1"/>
</dbReference>
<evidence type="ECO:0000313" key="11">
    <source>
        <dbReference type="Proteomes" id="UP000777265"/>
    </source>
</evidence>
<dbReference type="SUPFAM" id="SSF55874">
    <property type="entry name" value="ATPase domain of HSP90 chaperone/DNA topoisomerase II/histidine kinase"/>
    <property type="match status" value="1"/>
</dbReference>
<evidence type="ECO:0000256" key="7">
    <source>
        <dbReference type="ARBA" id="ARBA00022840"/>
    </source>
</evidence>
<proteinExistence type="predicted"/>
<dbReference type="AlphaFoldDB" id="A0A971M6I3"/>
<protein>
    <recommendedName>
        <fullName evidence="2">histidine kinase</fullName>
        <ecNumber evidence="2">2.7.13.3</ecNumber>
    </recommendedName>
</protein>
<name>A0A971M6I3_9BACT</name>
<dbReference type="InterPro" id="IPR003661">
    <property type="entry name" value="HisK_dim/P_dom"/>
</dbReference>
<evidence type="ECO:0000256" key="2">
    <source>
        <dbReference type="ARBA" id="ARBA00012438"/>
    </source>
</evidence>
<dbReference type="InterPro" id="IPR036097">
    <property type="entry name" value="HisK_dim/P_sf"/>
</dbReference>
<dbReference type="EC" id="2.7.13.3" evidence="2"/>
<dbReference type="PRINTS" id="PR00344">
    <property type="entry name" value="BCTRLSENSOR"/>
</dbReference>
<dbReference type="InterPro" id="IPR003018">
    <property type="entry name" value="GAF"/>
</dbReference>
<sequence>MEKPLKNMNPIDVLGKIIAISHSNLETAARINSILNIIAQDMLFDEVLVYTLDSDKLLTCRFMNARSRLFHLLNQYRSRIGEGVVGSVAQKRMPQYYTYKDVPPRFGCLFYPDLDGFIKKLRAFSFLPLSDDSYLYGVLFVGSAGRERLTDAEKVLLSIFTREIGGILRSHQLIVSSKRRISELATLSELGRVLSSNSEPRTILGNISFIIAKALNAGFATIRLGHAFLKLDSQRFTCGEIDAAAEKDIARLEEEVKRSGKAVASKEFMGEHTQEAVAAFYTAPIASKDRFLGTLTVGGPRSVAGLVAEENGRYLVETIASYISSGIENSLLNMKLKNLVDELGKAQQRLLEQETFRSLGEMTANIAHEIKNPLVIIGGFTKRLAKKARLDHTENRYVEIILKEVDRLESILDEILNYVKENHMLLRECNINDFMDELLYLFASDIAWERIEISREFDQDLPPVPCDDQQMKQVFINILVNAYDAMHGVGKVSVRTEQKRVGDYPFVAISVTDTGEGIDPKIIDNVFNPFFTTKERGTGLGLAISNKIVMNHGGHIEVNNVTGKGAQFIVYLPQKNRIIQEEIL</sequence>
<dbReference type="SUPFAM" id="SSF55781">
    <property type="entry name" value="GAF domain-like"/>
    <property type="match status" value="2"/>
</dbReference>
<dbReference type="PANTHER" id="PTHR43065">
    <property type="entry name" value="SENSOR HISTIDINE KINASE"/>
    <property type="match status" value="1"/>
</dbReference>